<protein>
    <recommendedName>
        <fullName evidence="10">Thiamine-phosphate synthase</fullName>
        <shortName evidence="10">TP synthase</shortName>
        <shortName evidence="10">TPS</shortName>
        <ecNumber evidence="10">2.5.1.3</ecNumber>
    </recommendedName>
    <alternativeName>
        <fullName evidence="10">Thiamine-phosphate pyrophosphorylase</fullName>
        <shortName evidence="10">TMP pyrophosphorylase</shortName>
        <shortName evidence="10">TMP-PPase</shortName>
    </alternativeName>
</protein>
<dbReference type="Gene3D" id="3.20.20.70">
    <property type="entry name" value="Aldolase class I"/>
    <property type="match status" value="1"/>
</dbReference>
<dbReference type="GO" id="GO:0005737">
    <property type="term" value="C:cytoplasm"/>
    <property type="evidence" value="ECO:0007669"/>
    <property type="project" value="TreeGrafter"/>
</dbReference>
<dbReference type="SUPFAM" id="SSF51391">
    <property type="entry name" value="Thiamin phosphate synthase"/>
    <property type="match status" value="1"/>
</dbReference>
<feature type="binding site" evidence="10">
    <location>
        <begin position="41"/>
        <end position="45"/>
    </location>
    <ligand>
        <name>4-amino-2-methyl-5-(diphosphooxymethyl)pyrimidine</name>
        <dbReference type="ChEBI" id="CHEBI:57841"/>
    </ligand>
</feature>
<comment type="similarity">
    <text evidence="10 11">Belongs to the thiamine-phosphate synthase family.</text>
</comment>
<evidence type="ECO:0000313" key="14">
    <source>
        <dbReference type="EMBL" id="SFM23200.1"/>
    </source>
</evidence>
<feature type="binding site" evidence="10">
    <location>
        <position position="112"/>
    </location>
    <ligand>
        <name>4-amino-2-methyl-5-(diphosphooxymethyl)pyrimidine</name>
        <dbReference type="ChEBI" id="CHEBI:57841"/>
    </ligand>
</feature>
<evidence type="ECO:0000256" key="10">
    <source>
        <dbReference type="HAMAP-Rule" id="MF_00097"/>
    </source>
</evidence>
<dbReference type="STRING" id="195064.SAMN05421721_10113"/>
<feature type="binding site" evidence="10">
    <location>
        <position position="93"/>
    </location>
    <ligand>
        <name>Mg(2+)</name>
        <dbReference type="ChEBI" id="CHEBI:18420"/>
    </ligand>
</feature>
<evidence type="ECO:0000256" key="1">
    <source>
        <dbReference type="ARBA" id="ARBA00003814"/>
    </source>
</evidence>
<evidence type="ECO:0000256" key="6">
    <source>
        <dbReference type="ARBA" id="ARBA00022977"/>
    </source>
</evidence>
<dbReference type="CDD" id="cd00564">
    <property type="entry name" value="TMP_TenI"/>
    <property type="match status" value="1"/>
</dbReference>
<dbReference type="UniPathway" id="UPA00060">
    <property type="reaction ID" value="UER00141"/>
</dbReference>
<evidence type="ECO:0000256" key="12">
    <source>
        <dbReference type="RuleBase" id="RU004253"/>
    </source>
</evidence>
<dbReference type="PANTHER" id="PTHR20857">
    <property type="entry name" value="THIAMINE-PHOSPHATE PYROPHOSPHORYLASE"/>
    <property type="match status" value="1"/>
</dbReference>
<keyword evidence="15" id="KW-1185">Reference proteome</keyword>
<evidence type="ECO:0000256" key="7">
    <source>
        <dbReference type="ARBA" id="ARBA00047334"/>
    </source>
</evidence>
<comment type="catalytic activity">
    <reaction evidence="8 10 11">
        <text>2-(2-carboxy-4-methylthiazol-5-yl)ethyl phosphate + 4-amino-2-methyl-5-(diphosphooxymethyl)pyrimidine + 2 H(+) = thiamine phosphate + CO2 + diphosphate</text>
        <dbReference type="Rhea" id="RHEA:47848"/>
        <dbReference type="ChEBI" id="CHEBI:15378"/>
        <dbReference type="ChEBI" id="CHEBI:16526"/>
        <dbReference type="ChEBI" id="CHEBI:33019"/>
        <dbReference type="ChEBI" id="CHEBI:37575"/>
        <dbReference type="ChEBI" id="CHEBI:57841"/>
        <dbReference type="ChEBI" id="CHEBI:62890"/>
        <dbReference type="EC" id="2.5.1.3"/>
    </reaction>
</comment>
<feature type="binding site" evidence="10">
    <location>
        <position position="142"/>
    </location>
    <ligand>
        <name>4-amino-2-methyl-5-(diphosphooxymethyl)pyrimidine</name>
        <dbReference type="ChEBI" id="CHEBI:57841"/>
    </ligand>
</feature>
<dbReference type="OrthoDB" id="9789949at2"/>
<dbReference type="Proteomes" id="UP000199556">
    <property type="component" value="Unassembled WGS sequence"/>
</dbReference>
<feature type="domain" description="Thiamine phosphate synthase/TenI" evidence="13">
    <location>
        <begin position="13"/>
        <end position="192"/>
    </location>
</feature>
<dbReference type="InterPro" id="IPR034291">
    <property type="entry name" value="TMP_synthase"/>
</dbReference>
<dbReference type="InterPro" id="IPR036206">
    <property type="entry name" value="ThiamineP_synth_sf"/>
</dbReference>
<dbReference type="HAMAP" id="MF_00097">
    <property type="entry name" value="TMP_synthase"/>
    <property type="match status" value="1"/>
</dbReference>
<feature type="binding site" evidence="10">
    <location>
        <begin position="139"/>
        <end position="141"/>
    </location>
    <ligand>
        <name>2-[(2R,5Z)-2-carboxy-4-methylthiazol-5(2H)-ylidene]ethyl phosphate</name>
        <dbReference type="ChEBI" id="CHEBI:62899"/>
    </ligand>
</feature>
<comment type="caution">
    <text evidence="10">Lacks conserved residue(s) required for the propagation of feature annotation.</text>
</comment>
<dbReference type="PANTHER" id="PTHR20857:SF15">
    <property type="entry name" value="THIAMINE-PHOSPHATE SYNTHASE"/>
    <property type="match status" value="1"/>
</dbReference>
<reference evidence="14 15" key="1">
    <citation type="submission" date="2016-10" db="EMBL/GenBank/DDBJ databases">
        <authorList>
            <person name="de Groot N.N."/>
        </authorList>
    </citation>
    <scope>NUCLEOTIDE SEQUENCE [LARGE SCALE GENOMIC DNA]</scope>
    <source>
        <strain evidence="14 15">DSM 4180</strain>
    </source>
</reference>
<organism evidence="14 15">
    <name type="scientific">Ectothiorhodospira mobilis</name>
    <dbReference type="NCBI Taxonomy" id="195064"/>
    <lineage>
        <taxon>Bacteria</taxon>
        <taxon>Pseudomonadati</taxon>
        <taxon>Pseudomonadota</taxon>
        <taxon>Gammaproteobacteria</taxon>
        <taxon>Chromatiales</taxon>
        <taxon>Ectothiorhodospiraceae</taxon>
        <taxon>Ectothiorhodospira</taxon>
    </lineage>
</organism>
<dbReference type="GO" id="GO:0004789">
    <property type="term" value="F:thiamine-phosphate diphosphorylase activity"/>
    <property type="evidence" value="ECO:0007669"/>
    <property type="project" value="UniProtKB-UniRule"/>
</dbReference>
<dbReference type="GO" id="GO:0009229">
    <property type="term" value="P:thiamine diphosphate biosynthetic process"/>
    <property type="evidence" value="ECO:0007669"/>
    <property type="project" value="UniProtKB-UniRule"/>
</dbReference>
<dbReference type="InterPro" id="IPR013785">
    <property type="entry name" value="Aldolase_TIM"/>
</dbReference>
<keyword evidence="5 10" id="KW-0460">Magnesium</keyword>
<dbReference type="InterPro" id="IPR022998">
    <property type="entry name" value="ThiamineP_synth_TenI"/>
</dbReference>
<evidence type="ECO:0000256" key="4">
    <source>
        <dbReference type="ARBA" id="ARBA00022723"/>
    </source>
</evidence>
<dbReference type="Pfam" id="PF02581">
    <property type="entry name" value="TMP-TENI"/>
    <property type="match status" value="1"/>
</dbReference>
<accession>A0A1I4P6K1</accession>
<dbReference type="EMBL" id="FOUO01000001">
    <property type="protein sequence ID" value="SFM23200.1"/>
    <property type="molecule type" value="Genomic_DNA"/>
</dbReference>
<dbReference type="FunFam" id="3.20.20.70:FF:000096">
    <property type="entry name" value="Thiamine-phosphate synthase"/>
    <property type="match status" value="1"/>
</dbReference>
<keyword evidence="3 10" id="KW-0808">Transferase</keyword>
<proteinExistence type="inferred from homology"/>
<comment type="cofactor">
    <cofactor evidence="10">
        <name>Mg(2+)</name>
        <dbReference type="ChEBI" id="CHEBI:18420"/>
    </cofactor>
    <text evidence="10">Binds 1 Mg(2+) ion per subunit.</text>
</comment>
<dbReference type="NCBIfam" id="TIGR00693">
    <property type="entry name" value="thiE"/>
    <property type="match status" value="1"/>
</dbReference>
<evidence type="ECO:0000256" key="9">
    <source>
        <dbReference type="ARBA" id="ARBA00047883"/>
    </source>
</evidence>
<evidence type="ECO:0000256" key="5">
    <source>
        <dbReference type="ARBA" id="ARBA00022842"/>
    </source>
</evidence>
<comment type="catalytic activity">
    <reaction evidence="9 10 11">
        <text>2-[(2R,5Z)-2-carboxy-4-methylthiazol-5(2H)-ylidene]ethyl phosphate + 4-amino-2-methyl-5-(diphosphooxymethyl)pyrimidine + 2 H(+) = thiamine phosphate + CO2 + diphosphate</text>
        <dbReference type="Rhea" id="RHEA:47844"/>
        <dbReference type="ChEBI" id="CHEBI:15378"/>
        <dbReference type="ChEBI" id="CHEBI:16526"/>
        <dbReference type="ChEBI" id="CHEBI:33019"/>
        <dbReference type="ChEBI" id="CHEBI:37575"/>
        <dbReference type="ChEBI" id="CHEBI:57841"/>
        <dbReference type="ChEBI" id="CHEBI:62899"/>
        <dbReference type="EC" id="2.5.1.3"/>
    </reaction>
</comment>
<evidence type="ECO:0000256" key="2">
    <source>
        <dbReference type="ARBA" id="ARBA00005165"/>
    </source>
</evidence>
<gene>
    <name evidence="10" type="primary">thiE</name>
    <name evidence="14" type="ORF">SAMN05421721_10113</name>
</gene>
<comment type="catalytic activity">
    <reaction evidence="7 10 11">
        <text>4-methyl-5-(2-phosphooxyethyl)-thiazole + 4-amino-2-methyl-5-(diphosphooxymethyl)pyrimidine + H(+) = thiamine phosphate + diphosphate</text>
        <dbReference type="Rhea" id="RHEA:22328"/>
        <dbReference type="ChEBI" id="CHEBI:15378"/>
        <dbReference type="ChEBI" id="CHEBI:33019"/>
        <dbReference type="ChEBI" id="CHEBI:37575"/>
        <dbReference type="ChEBI" id="CHEBI:57841"/>
        <dbReference type="ChEBI" id="CHEBI:58296"/>
        <dbReference type="EC" id="2.5.1.3"/>
    </reaction>
</comment>
<evidence type="ECO:0000256" key="8">
    <source>
        <dbReference type="ARBA" id="ARBA00047851"/>
    </source>
</evidence>
<feature type="binding site" evidence="10">
    <location>
        <position position="169"/>
    </location>
    <ligand>
        <name>2-[(2R,5Z)-2-carboxy-4-methylthiazol-5(2H)-ylidene]ethyl phosphate</name>
        <dbReference type="ChEBI" id="CHEBI:62899"/>
    </ligand>
</feature>
<sequence>MARTNPTEALRGLYLVTPEEAPHTLLPRVEQALQGGARILQYRDKSGDATRRLETARALKALCADHHALFLVNDDVELAAAVAADGVHLGREDAGLEEARAALGPEAFIGVSCYDRLERAEDAAARGADYVAFGAVFPSSTKPGAVHTPLALIREARTRLHLPIAAIGGITPDNAAQVVHAGAHMVAVIQGVFAAPDIRAAAQSLQERFAQQP</sequence>
<evidence type="ECO:0000259" key="13">
    <source>
        <dbReference type="Pfam" id="PF02581"/>
    </source>
</evidence>
<feature type="binding site" evidence="10">
    <location>
        <position position="74"/>
    </location>
    <ligand>
        <name>Mg(2+)</name>
        <dbReference type="ChEBI" id="CHEBI:18420"/>
    </ligand>
</feature>
<feature type="binding site" evidence="10">
    <location>
        <position position="73"/>
    </location>
    <ligand>
        <name>4-amino-2-methyl-5-(diphosphooxymethyl)pyrimidine</name>
        <dbReference type="ChEBI" id="CHEBI:57841"/>
    </ligand>
</feature>
<keyword evidence="4 10" id="KW-0479">Metal-binding</keyword>
<keyword evidence="6 10" id="KW-0784">Thiamine biosynthesis</keyword>
<evidence type="ECO:0000256" key="11">
    <source>
        <dbReference type="RuleBase" id="RU003826"/>
    </source>
</evidence>
<dbReference type="AlphaFoldDB" id="A0A1I4P6K1"/>
<dbReference type="GO" id="GO:0009228">
    <property type="term" value="P:thiamine biosynthetic process"/>
    <property type="evidence" value="ECO:0007669"/>
    <property type="project" value="UniProtKB-KW"/>
</dbReference>
<comment type="function">
    <text evidence="1 10">Condenses 4-methyl-5-(beta-hydroxyethyl)thiazole monophosphate (THZ-P) and 2-methyl-4-amino-5-hydroxymethyl pyrimidine pyrophosphate (HMP-PP) to form thiamine monophosphate (TMP).</text>
</comment>
<comment type="pathway">
    <text evidence="2 10 12">Cofactor biosynthesis; thiamine diphosphate biosynthesis; thiamine phosphate from 4-amino-2-methyl-5-diphosphomethylpyrimidine and 4-methyl-5-(2-phosphoethyl)-thiazole: step 1/1.</text>
</comment>
<dbReference type="GO" id="GO:0000287">
    <property type="term" value="F:magnesium ion binding"/>
    <property type="evidence" value="ECO:0007669"/>
    <property type="project" value="UniProtKB-UniRule"/>
</dbReference>
<dbReference type="EC" id="2.5.1.3" evidence="10"/>
<evidence type="ECO:0000256" key="3">
    <source>
        <dbReference type="ARBA" id="ARBA00022679"/>
    </source>
</evidence>
<dbReference type="RefSeq" id="WP_090483169.1">
    <property type="nucleotide sequence ID" value="NZ_FOUO01000001.1"/>
</dbReference>
<evidence type="ECO:0000313" key="15">
    <source>
        <dbReference type="Proteomes" id="UP000199556"/>
    </source>
</evidence>
<name>A0A1I4P6K1_ECTMO</name>